<dbReference type="OrthoDB" id="2971563at2"/>
<dbReference type="EMBL" id="NESN01000002">
    <property type="protein sequence ID" value="PUE54035.1"/>
    <property type="molecule type" value="Genomic_DNA"/>
</dbReference>
<name>A0A315EBQ5_9BURK</name>
<protein>
    <submittedName>
        <fullName evidence="2">Zn-dependent hydrolase</fullName>
    </submittedName>
</protein>
<gene>
    <name evidence="2" type="ORF">B9Z37_05505</name>
</gene>
<dbReference type="SMART" id="SM00849">
    <property type="entry name" value="Lactamase_B"/>
    <property type="match status" value="1"/>
</dbReference>
<sequence length="374" mass="41345">MSTLPTAPVMHRPKASVQTPPLHYPLGEQLPASGSATEVAPGIFWLRMGLPFALNHINLWLLRDRMPHPTEAGVMQEGWTAVDCGIDNPATREAWLQVAQSVLQDLPILRVLVTHMHPDHMGLAHWLCERWQAPLWISTSEYQSAMLACSGQSNFGGDATVKFFAAHGWIKPDELAVVTSRVGYYPSMVPKIPPSFVRLMAGAPVKIGERTWQCISGFGHSPEHMALHDAHHQLLISGDMLLPSISTNVSVYAMEPDSNPLQLFLDSLDKMAHLPDETLILPSHGRPFKGAASRIAQLRAHHDERLSELLEACSQQALSAHDALPLIFRRALDVHQTTFAMGEAVAHLNLLWLAGRLARYRGTDGIYRFSTAQS</sequence>
<dbReference type="RefSeq" id="WP_108312036.1">
    <property type="nucleotide sequence ID" value="NZ_NESN01000002.1"/>
</dbReference>
<dbReference type="SUPFAM" id="SSF56281">
    <property type="entry name" value="Metallo-hydrolase/oxidoreductase"/>
    <property type="match status" value="1"/>
</dbReference>
<keyword evidence="3" id="KW-1185">Reference proteome</keyword>
<evidence type="ECO:0000259" key="1">
    <source>
        <dbReference type="SMART" id="SM00849"/>
    </source>
</evidence>
<dbReference type="GO" id="GO:0016787">
    <property type="term" value="F:hydrolase activity"/>
    <property type="evidence" value="ECO:0007669"/>
    <property type="project" value="UniProtKB-KW"/>
</dbReference>
<dbReference type="InterPro" id="IPR001279">
    <property type="entry name" value="Metallo-B-lactamas"/>
</dbReference>
<dbReference type="Gene3D" id="1.10.10.10">
    <property type="entry name" value="Winged helix-like DNA-binding domain superfamily/Winged helix DNA-binding domain"/>
    <property type="match status" value="1"/>
</dbReference>
<reference evidence="2 3" key="1">
    <citation type="submission" date="2017-04" db="EMBL/GenBank/DDBJ databases">
        <title>Unexpected and diverse lifestyles within the genus Limnohabitans.</title>
        <authorList>
            <person name="Kasalicky V."/>
            <person name="Mehrshad M."/>
            <person name="Andrei S.-A."/>
            <person name="Salcher M."/>
            <person name="Kratochvilova H."/>
            <person name="Simek K."/>
            <person name="Ghai R."/>
        </authorList>
    </citation>
    <scope>NUCLEOTIDE SEQUENCE [LARGE SCALE GENOMIC DNA]</scope>
    <source>
        <strain evidence="2 3">II-B4</strain>
    </source>
</reference>
<evidence type="ECO:0000313" key="2">
    <source>
        <dbReference type="EMBL" id="PUE54035.1"/>
    </source>
</evidence>
<dbReference type="Gene3D" id="3.60.15.10">
    <property type="entry name" value="Ribonuclease Z/Hydroxyacylglutathione hydrolase-like"/>
    <property type="match status" value="1"/>
</dbReference>
<organism evidence="2 3">
    <name type="scientific">Limnohabitans parvus II-B4</name>
    <dbReference type="NCBI Taxonomy" id="1293052"/>
    <lineage>
        <taxon>Bacteria</taxon>
        <taxon>Pseudomonadati</taxon>
        <taxon>Pseudomonadota</taxon>
        <taxon>Betaproteobacteria</taxon>
        <taxon>Burkholderiales</taxon>
        <taxon>Comamonadaceae</taxon>
        <taxon>Limnohabitans</taxon>
    </lineage>
</organism>
<dbReference type="Proteomes" id="UP000250790">
    <property type="component" value="Unassembled WGS sequence"/>
</dbReference>
<dbReference type="InterPro" id="IPR048933">
    <property type="entry name" value="B_lactamase-like_C"/>
</dbReference>
<dbReference type="InterPro" id="IPR036866">
    <property type="entry name" value="RibonucZ/Hydroxyglut_hydro"/>
</dbReference>
<evidence type="ECO:0000313" key="3">
    <source>
        <dbReference type="Proteomes" id="UP000250790"/>
    </source>
</evidence>
<dbReference type="AlphaFoldDB" id="A0A315EBQ5"/>
<keyword evidence="2" id="KW-0378">Hydrolase</keyword>
<dbReference type="Pfam" id="PF21221">
    <property type="entry name" value="B_lactamase-like_C"/>
    <property type="match status" value="1"/>
</dbReference>
<dbReference type="PANTHER" id="PTHR23131">
    <property type="entry name" value="ENDORIBONUCLEASE LACTB2"/>
    <property type="match status" value="1"/>
</dbReference>
<dbReference type="Pfam" id="PF00753">
    <property type="entry name" value="Lactamase_B"/>
    <property type="match status" value="1"/>
</dbReference>
<comment type="caution">
    <text evidence="2">The sequence shown here is derived from an EMBL/GenBank/DDBJ whole genome shotgun (WGS) entry which is preliminary data.</text>
</comment>
<dbReference type="PANTHER" id="PTHR23131:SF4">
    <property type="entry name" value="METALLO-BETA-LACTAMASE SUPERFAMILY POTEIN"/>
    <property type="match status" value="1"/>
</dbReference>
<feature type="domain" description="Metallo-beta-lactamase" evidence="1">
    <location>
        <begin position="56"/>
        <end position="284"/>
    </location>
</feature>
<accession>A0A315EBQ5</accession>
<proteinExistence type="predicted"/>
<dbReference type="InterPro" id="IPR036388">
    <property type="entry name" value="WH-like_DNA-bd_sf"/>
</dbReference>
<dbReference type="InterPro" id="IPR050662">
    <property type="entry name" value="Sec-metab_biosynth-thioest"/>
</dbReference>